<evidence type="ECO:0000313" key="2">
    <source>
        <dbReference type="Proteomes" id="UP000783287"/>
    </source>
</evidence>
<protein>
    <submittedName>
        <fullName evidence="1">Uncharacterized protein</fullName>
    </submittedName>
</protein>
<reference evidence="1" key="1">
    <citation type="submission" date="2020-04" db="EMBL/GenBank/DDBJ databases">
        <authorList>
            <person name="Zhang T."/>
        </authorList>
    </citation>
    <scope>NUCLEOTIDE SEQUENCE</scope>
    <source>
        <strain evidence="1">HKST-UBA14</strain>
    </source>
</reference>
<dbReference type="InterPro" id="IPR013783">
    <property type="entry name" value="Ig-like_fold"/>
</dbReference>
<comment type="caution">
    <text evidence="1">The sequence shown here is derived from an EMBL/GenBank/DDBJ whole genome shotgun (WGS) entry which is preliminary data.</text>
</comment>
<dbReference type="Gene3D" id="2.60.40.10">
    <property type="entry name" value="Immunoglobulins"/>
    <property type="match status" value="1"/>
</dbReference>
<sequence>NNDNKPMYFGASGFGTARPWISEFVTRVGGSIPATPFTRPAGIVTGGVCTTTEENGCEGIAGDLAIADIKVPAYVEIGTAEVCTDQPDKLAREIDKQLGKSQVMTFKYYKMPNPELQKFLDKWMQSKGGGTGPVPEEYCDINRNPSGNNNPWPVITSPKSSQPLTGTISINVNAFSPTSNVTKVEVYFDGGLIGSSTTLPYTDTVNVGSPSPGTHTFEVKVYDSAGATGSQSIPLEAVGSVSMSAPATVASGSNATVTYTYSGTQLDSASLLVDGSVVASCSGGTCSWTVGNAPGMYDIQIRAKRLGVTIDSNVEKVTVTP</sequence>
<dbReference type="EMBL" id="JAGQLK010000198">
    <property type="protein sequence ID" value="MCA9383980.1"/>
    <property type="molecule type" value="Genomic_DNA"/>
</dbReference>
<gene>
    <name evidence="1" type="ORF">KC909_06485</name>
</gene>
<evidence type="ECO:0000313" key="1">
    <source>
        <dbReference type="EMBL" id="MCA9383980.1"/>
    </source>
</evidence>
<accession>A0A955L6K5</accession>
<proteinExistence type="predicted"/>
<name>A0A955L6K5_9BACT</name>
<dbReference type="Proteomes" id="UP000783287">
    <property type="component" value="Unassembled WGS sequence"/>
</dbReference>
<dbReference type="AlphaFoldDB" id="A0A955L6K5"/>
<reference evidence="1" key="2">
    <citation type="journal article" date="2021" name="Microbiome">
        <title>Successional dynamics and alternative stable states in a saline activated sludge microbial community over 9 years.</title>
        <authorList>
            <person name="Wang Y."/>
            <person name="Ye J."/>
            <person name="Ju F."/>
            <person name="Liu L."/>
            <person name="Boyd J.A."/>
            <person name="Deng Y."/>
            <person name="Parks D.H."/>
            <person name="Jiang X."/>
            <person name="Yin X."/>
            <person name="Woodcroft B.J."/>
            <person name="Tyson G.W."/>
            <person name="Hugenholtz P."/>
            <person name="Polz M.F."/>
            <person name="Zhang T."/>
        </authorList>
    </citation>
    <scope>NUCLEOTIDE SEQUENCE</scope>
    <source>
        <strain evidence="1">HKST-UBA14</strain>
    </source>
</reference>
<organism evidence="1 2">
    <name type="scientific">Candidatus Dojkabacteria bacterium</name>
    <dbReference type="NCBI Taxonomy" id="2099670"/>
    <lineage>
        <taxon>Bacteria</taxon>
        <taxon>Candidatus Dojkabacteria</taxon>
    </lineage>
</organism>
<dbReference type="Pfam" id="PF17957">
    <property type="entry name" value="Big_7"/>
    <property type="match status" value="1"/>
</dbReference>
<feature type="non-terminal residue" evidence="1">
    <location>
        <position position="1"/>
    </location>
</feature>